<dbReference type="OrthoDB" id="9800780at2"/>
<dbReference type="Proteomes" id="UP000180254">
    <property type="component" value="Unassembled WGS sequence"/>
</dbReference>
<dbReference type="AlphaFoldDB" id="A0A1S1V8H3"/>
<evidence type="ECO:0000313" key="1">
    <source>
        <dbReference type="EMBL" id="OHW62903.1"/>
    </source>
</evidence>
<comment type="caution">
    <text evidence="1">The sequence shown here is derived from an EMBL/GenBank/DDBJ whole genome shotgun (WGS) entry which is preliminary data.</text>
</comment>
<keyword evidence="2" id="KW-1185">Reference proteome</keyword>
<gene>
    <name evidence="1" type="ORF">EUAN_06870</name>
</gene>
<accession>A0A1S1V8H3</accession>
<dbReference type="EMBL" id="MKIE01000002">
    <property type="protein sequence ID" value="OHW62903.1"/>
    <property type="molecule type" value="Genomic_DNA"/>
</dbReference>
<evidence type="ECO:0000313" key="2">
    <source>
        <dbReference type="Proteomes" id="UP000180254"/>
    </source>
</evidence>
<sequence>MKQVEYEEAENRKRSQANIILSVNNNQEVMVFPVVPEINVSKPQDNTTFETINNGTMNLIGDEGLRTFNVSSIFPCREYSWLKIGSVSDGFAYVDFINRWRSKKYPFRIYVSRPDGREWFNMAVLIDAFDFSVMRNGDIKYSLSFSEYRFVKVKVS</sequence>
<organism evidence="1 2">
    <name type="scientific">Andreesenia angusta</name>
    <dbReference type="NCBI Taxonomy" id="39480"/>
    <lineage>
        <taxon>Bacteria</taxon>
        <taxon>Bacillati</taxon>
        <taxon>Bacillota</taxon>
        <taxon>Tissierellia</taxon>
        <taxon>Tissierellales</taxon>
        <taxon>Gottschalkiaceae</taxon>
        <taxon>Andreesenia</taxon>
    </lineage>
</organism>
<reference evidence="1 2" key="1">
    <citation type="submission" date="2016-09" db="EMBL/GenBank/DDBJ databases">
        <title>Genome sequence of Eubacterium angustum.</title>
        <authorList>
            <person name="Poehlein A."/>
            <person name="Daniel R."/>
        </authorList>
    </citation>
    <scope>NUCLEOTIDE SEQUENCE [LARGE SCALE GENOMIC DNA]</scope>
    <source>
        <strain evidence="1 2">DSM 1989</strain>
    </source>
</reference>
<dbReference type="STRING" id="39480.EUAN_06870"/>
<protein>
    <submittedName>
        <fullName evidence="1">Uncharacterized protein</fullName>
    </submittedName>
</protein>
<dbReference type="RefSeq" id="WP_084655691.1">
    <property type="nucleotide sequence ID" value="NZ_MKIE01000002.1"/>
</dbReference>
<proteinExistence type="predicted"/>
<name>A0A1S1V8H3_9FIRM</name>